<sequence length="634" mass="69960">MSANLNYPKREATIFDIQINSTTTSHNSIESGTNLFAFQATSDPGRLACLPLSAKGRVSFNDLLHIFISSNPLTDFKFLKYPSDKDILTTTTRAGNVKLFALKDINDEAKSINSPDHQFNTSLGAVESLASHKSVSSFFAVGGERGWAAFDAETNCQEVVGGTANGPIKAIDWNIDGNQIATLQTVDKNRMGTVIDARSNDIILEYEAHNSFGRECRIIHGGKYIISSGFNQTRFQEIVVYDTSAGKVFIRQQYDKSISFLIPAYDEDTKLLFLGAKGSTLIRHVDITNMDVANPNQLNCPSQTIGFCLSPKLKCDVMSAEVQKVYQLHSGGIAPIPCNVIRRSYIEFHDELYPETAGLESGGTVEDWKKCTDKPVKKVNLRPADAPVIGYIGSAQNKVAENTEKMKENGNTKNAHKAENGNTEKSSTFIKSEEHKTEKFEETAKPIIRKIIPKIEEKSVKLREAPPPRPTNASQNASRLYESRSPYYNIKAVTSKSKTITDVRDINSRISSDGTFFTASGKYAAVALNKIEGTVAIYDLNVAGRTPDGSMDAIFNKAPIMDLQFDPFSNTNILCALSTGVIKVWDISEAQYCTNKVPDKVQPEPGMRNVITEENSTHQTISKLTPISEIRYHC</sequence>
<dbReference type="WBParaSite" id="ES5_v2.g20445.t1">
    <property type="protein sequence ID" value="ES5_v2.g20445.t1"/>
    <property type="gene ID" value="ES5_v2.g20445"/>
</dbReference>
<evidence type="ECO:0000313" key="2">
    <source>
        <dbReference type="WBParaSite" id="ES5_v2.g20445.t1"/>
    </source>
</evidence>
<protein>
    <submittedName>
        <fullName evidence="2">Coronin-7</fullName>
    </submittedName>
</protein>
<organism evidence="1 2">
    <name type="scientific">Panagrolaimus sp. ES5</name>
    <dbReference type="NCBI Taxonomy" id="591445"/>
    <lineage>
        <taxon>Eukaryota</taxon>
        <taxon>Metazoa</taxon>
        <taxon>Ecdysozoa</taxon>
        <taxon>Nematoda</taxon>
        <taxon>Chromadorea</taxon>
        <taxon>Rhabditida</taxon>
        <taxon>Tylenchina</taxon>
        <taxon>Panagrolaimomorpha</taxon>
        <taxon>Panagrolaimoidea</taxon>
        <taxon>Panagrolaimidae</taxon>
        <taxon>Panagrolaimus</taxon>
    </lineage>
</organism>
<reference evidence="2" key="1">
    <citation type="submission" date="2022-11" db="UniProtKB">
        <authorList>
            <consortium name="WormBaseParasite"/>
        </authorList>
    </citation>
    <scope>IDENTIFICATION</scope>
</reference>
<evidence type="ECO:0000313" key="1">
    <source>
        <dbReference type="Proteomes" id="UP000887579"/>
    </source>
</evidence>
<name>A0AC34FTJ9_9BILA</name>
<proteinExistence type="predicted"/>
<dbReference type="Proteomes" id="UP000887579">
    <property type="component" value="Unplaced"/>
</dbReference>
<accession>A0AC34FTJ9</accession>